<dbReference type="AlphaFoldDB" id="A0AAD9RBW9"/>
<feature type="region of interest" description="Disordered" evidence="1">
    <location>
        <begin position="664"/>
        <end position="718"/>
    </location>
</feature>
<accession>A0AAD9RBW9</accession>
<evidence type="ECO:0000313" key="3">
    <source>
        <dbReference type="EMBL" id="KAK2576201.1"/>
    </source>
</evidence>
<feature type="compositionally biased region" description="Polar residues" evidence="1">
    <location>
        <begin position="664"/>
        <end position="677"/>
    </location>
</feature>
<dbReference type="PANTHER" id="PTHR14523:SF1">
    <property type="entry name" value="HOMOLOGOUS RECOMBINATION OB-FOLD PROTEIN"/>
    <property type="match status" value="1"/>
</dbReference>
<dbReference type="GO" id="GO:0000725">
    <property type="term" value="P:recombinational repair"/>
    <property type="evidence" value="ECO:0007669"/>
    <property type="project" value="InterPro"/>
</dbReference>
<evidence type="ECO:0000256" key="1">
    <source>
        <dbReference type="SAM" id="MobiDB-lite"/>
    </source>
</evidence>
<dbReference type="EMBL" id="JAIFRP010004407">
    <property type="protein sequence ID" value="KAK2576201.1"/>
    <property type="molecule type" value="Genomic_DNA"/>
</dbReference>
<feature type="compositionally biased region" description="Basic and acidic residues" evidence="1">
    <location>
        <begin position="678"/>
        <end position="702"/>
    </location>
</feature>
<feature type="region of interest" description="Disordered" evidence="1">
    <location>
        <begin position="179"/>
        <end position="219"/>
    </location>
</feature>
<sequence>MFESEDWNFDEEFLQDADDKALKFFSQVENEEVELPVKKRKLNECQNSDILTNKILSEQQNVTSNNKESTSKVDTSNSSRKNFVLGIFQQNSQKKDDSKIEYKSQNRDNVLEKPYFKNISQNNVTSQRLNGPKLENDSSLQASRKNVVLDILKRKNVQNITDNSSKLSSSISAIASFHSEKPKGMTDEKNEVSHNTTLQKSNSYPQSKHKSPFFHKNETFNSNASSKIENCNQKVPANEDLHQRSPEESVKEVSRNLEQAIKKNASDNKQDIFKESRKLLLMQHLKPSTSFDNGFIKKTKHVSFTSKTEKQSNKRTTLVRKFPGPAGLLPDIIDNSVLQMSHVTNLEDSKSNSIQDQKDTSLTEYCSQDTKTLFSEGAWQMMMDDLPPEFLKNYEIAEIKEIASENHQQCTKIPFLAGIIESIDYSHENPPIVLKDFTDRIEGIIHADIPLKYPGALDRNVVILLQNVGLLCISGTFVIHKYHILISPSNLLAIYSHKGDIIRTPQMKLLKKEFCMIEPSSMNLNTQQNDKCNMHQNNINGSSKKNHCSRTFESLDEPYNSDIDSDSLLFTVDLKEITDSQNQKNFIYPRLPTEDTTIKEDKENIHSNEMSSLQASTNTPAKCLKDLELNYSDKTDNSTKNKNISIKSRLSAFKCKDILTPMESNSESINTKSVLQDSENKSADKEPPSEMHWAEDILHNSDDSDDEMLSQLDVDNIL</sequence>
<reference evidence="3" key="1">
    <citation type="submission" date="2021-08" db="EMBL/GenBank/DDBJ databases">
        <authorList>
            <person name="Misof B."/>
            <person name="Oliver O."/>
            <person name="Podsiadlowski L."/>
            <person name="Donath A."/>
            <person name="Peters R."/>
            <person name="Mayer C."/>
            <person name="Rust J."/>
            <person name="Gunkel S."/>
            <person name="Lesny P."/>
            <person name="Martin S."/>
            <person name="Oeyen J.P."/>
            <person name="Petersen M."/>
            <person name="Panagiotis P."/>
            <person name="Wilbrandt J."/>
            <person name="Tanja T."/>
        </authorList>
    </citation>
    <scope>NUCLEOTIDE SEQUENCE</scope>
    <source>
        <strain evidence="3">GBR_01_08_01A</strain>
        <tissue evidence="3">Thorax + abdomen</tissue>
    </source>
</reference>
<evidence type="ECO:0000259" key="2">
    <source>
        <dbReference type="Pfam" id="PF15072"/>
    </source>
</evidence>
<dbReference type="Pfam" id="PF15072">
    <property type="entry name" value="HROB"/>
    <property type="match status" value="1"/>
</dbReference>
<evidence type="ECO:0000313" key="4">
    <source>
        <dbReference type="Proteomes" id="UP001258017"/>
    </source>
</evidence>
<name>A0AAD9RBW9_9HYME</name>
<feature type="compositionally biased region" description="Polar residues" evidence="1">
    <location>
        <begin position="193"/>
        <end position="206"/>
    </location>
</feature>
<keyword evidence="4" id="KW-1185">Reference proteome</keyword>
<feature type="region of interest" description="Disordered" evidence="1">
    <location>
        <begin position="112"/>
        <end position="139"/>
    </location>
</feature>
<protein>
    <recommendedName>
        <fullName evidence="2">Homologous recombination OB-fold protein OB-fold domain-containing protein</fullName>
    </recommendedName>
</protein>
<dbReference type="InterPro" id="IPR028045">
    <property type="entry name" value="HROB"/>
</dbReference>
<reference evidence="3" key="2">
    <citation type="journal article" date="2023" name="Commun. Biol.">
        <title>Intrasexual cuticular hydrocarbon dimorphism in a wasp sheds light on hydrocarbon biosynthesis genes in Hymenoptera.</title>
        <authorList>
            <person name="Moris V.C."/>
            <person name="Podsiadlowski L."/>
            <person name="Martin S."/>
            <person name="Oeyen J.P."/>
            <person name="Donath A."/>
            <person name="Petersen M."/>
            <person name="Wilbrandt J."/>
            <person name="Misof B."/>
            <person name="Liedtke D."/>
            <person name="Thamm M."/>
            <person name="Scheiner R."/>
            <person name="Schmitt T."/>
            <person name="Niehuis O."/>
        </authorList>
    </citation>
    <scope>NUCLEOTIDE SEQUENCE</scope>
    <source>
        <strain evidence="3">GBR_01_08_01A</strain>
    </source>
</reference>
<feature type="compositionally biased region" description="Basic and acidic residues" evidence="1">
    <location>
        <begin position="179"/>
        <end position="192"/>
    </location>
</feature>
<comment type="caution">
    <text evidence="3">The sequence shown here is derived from an EMBL/GenBank/DDBJ whole genome shotgun (WGS) entry which is preliminary data.</text>
</comment>
<dbReference type="Proteomes" id="UP001258017">
    <property type="component" value="Unassembled WGS sequence"/>
</dbReference>
<feature type="compositionally biased region" description="Polar residues" evidence="1">
    <location>
        <begin position="118"/>
        <end position="129"/>
    </location>
</feature>
<dbReference type="PANTHER" id="PTHR14523">
    <property type="entry name" value="UNCHARACTERIZED PROTEIN C17ORF53 HOMOLOG"/>
    <property type="match status" value="1"/>
</dbReference>
<proteinExistence type="predicted"/>
<feature type="region of interest" description="Disordered" evidence="1">
    <location>
        <begin position="56"/>
        <end position="77"/>
    </location>
</feature>
<dbReference type="InterPro" id="IPR058570">
    <property type="entry name" value="HROB_OB"/>
</dbReference>
<organism evidence="3 4">
    <name type="scientific">Odynerus spinipes</name>
    <dbReference type="NCBI Taxonomy" id="1348599"/>
    <lineage>
        <taxon>Eukaryota</taxon>
        <taxon>Metazoa</taxon>
        <taxon>Ecdysozoa</taxon>
        <taxon>Arthropoda</taxon>
        <taxon>Hexapoda</taxon>
        <taxon>Insecta</taxon>
        <taxon>Pterygota</taxon>
        <taxon>Neoptera</taxon>
        <taxon>Endopterygota</taxon>
        <taxon>Hymenoptera</taxon>
        <taxon>Apocrita</taxon>
        <taxon>Aculeata</taxon>
        <taxon>Vespoidea</taxon>
        <taxon>Vespidae</taxon>
        <taxon>Eumeninae</taxon>
        <taxon>Odynerus</taxon>
    </lineage>
</organism>
<gene>
    <name evidence="3" type="ORF">KPH14_008406</name>
</gene>
<feature type="domain" description="Homologous recombination OB-fold protein OB-fold" evidence="2">
    <location>
        <begin position="411"/>
        <end position="497"/>
    </location>
</feature>